<evidence type="ECO:0000313" key="1">
    <source>
        <dbReference type="EMBL" id="KAH7981674.1"/>
    </source>
</evidence>
<evidence type="ECO:0000313" key="2">
    <source>
        <dbReference type="Proteomes" id="UP000821837"/>
    </source>
</evidence>
<proteinExistence type="predicted"/>
<keyword evidence="2" id="KW-1185">Reference proteome</keyword>
<dbReference type="EMBL" id="JABSTV010001245">
    <property type="protein sequence ID" value="KAH7981674.1"/>
    <property type="molecule type" value="Genomic_DNA"/>
</dbReference>
<dbReference type="Proteomes" id="UP000821837">
    <property type="component" value="Chromosome 1"/>
</dbReference>
<sequence length="257" mass="28612">MAIHKSQGGTFDTVVYDYAKAHPQKLVYVALSRVTTIQGVYLANLHQDHTFYHHLSNADNALVSEYERINKHGLDTAYARCRAHPATVYTVDLLNVRSLICHMADVRGDRLSTTADVLLFTEVIVATRSQAVTIPELSMVAYASRVDAARSSGACIYVRNGIAASELPNVAVPTGEACAVQLDESGMVIEAIRVDFNFTGNIIRQSVDNGDITVALVFIRKNVVRTRWGQKHNIGYFCRIVGENHFHRFLQLFLFRA</sequence>
<comment type="caution">
    <text evidence="1">The sequence shown here is derived from an EMBL/GenBank/DDBJ whole genome shotgun (WGS) entry which is preliminary data.</text>
</comment>
<gene>
    <name evidence="1" type="ORF">HPB52_000679</name>
</gene>
<dbReference type="CDD" id="cd18809">
    <property type="entry name" value="SF1_C_RecD"/>
    <property type="match status" value="1"/>
</dbReference>
<reference evidence="1" key="2">
    <citation type="submission" date="2021-09" db="EMBL/GenBank/DDBJ databases">
        <authorList>
            <person name="Jia N."/>
            <person name="Wang J."/>
            <person name="Shi W."/>
            <person name="Du L."/>
            <person name="Sun Y."/>
            <person name="Zhan W."/>
            <person name="Jiang J."/>
            <person name="Wang Q."/>
            <person name="Zhang B."/>
            <person name="Ji P."/>
            <person name="Sakyi L.B."/>
            <person name="Cui X."/>
            <person name="Yuan T."/>
            <person name="Jiang B."/>
            <person name="Yang W."/>
            <person name="Lam T.T.-Y."/>
            <person name="Chang Q."/>
            <person name="Ding S."/>
            <person name="Wang X."/>
            <person name="Zhu J."/>
            <person name="Ruan X."/>
            <person name="Zhao L."/>
            <person name="Wei J."/>
            <person name="Que T."/>
            <person name="Du C."/>
            <person name="Cheng J."/>
            <person name="Dai P."/>
            <person name="Han X."/>
            <person name="Huang E."/>
            <person name="Gao Y."/>
            <person name="Liu J."/>
            <person name="Shao H."/>
            <person name="Ye R."/>
            <person name="Li L."/>
            <person name="Wei W."/>
            <person name="Wang X."/>
            <person name="Wang C."/>
            <person name="Huo Q."/>
            <person name="Li W."/>
            <person name="Guo W."/>
            <person name="Chen H."/>
            <person name="Chen S."/>
            <person name="Zhou L."/>
            <person name="Zhou L."/>
            <person name="Ni X."/>
            <person name="Tian J."/>
            <person name="Zhou Y."/>
            <person name="Sheng Y."/>
            <person name="Liu T."/>
            <person name="Pan Y."/>
            <person name="Xia L."/>
            <person name="Li J."/>
            <person name="Zhao F."/>
            <person name="Cao W."/>
        </authorList>
    </citation>
    <scope>NUCLEOTIDE SEQUENCE</scope>
    <source>
        <strain evidence="1">Rsan-2018</strain>
        <tissue evidence="1">Larvae</tissue>
    </source>
</reference>
<dbReference type="SUPFAM" id="SSF52540">
    <property type="entry name" value="P-loop containing nucleoside triphosphate hydrolases"/>
    <property type="match status" value="1"/>
</dbReference>
<dbReference type="VEuPathDB" id="VectorBase:RSAN_054277"/>
<accession>A0A9D4QG15</accession>
<evidence type="ECO:0008006" key="3">
    <source>
        <dbReference type="Google" id="ProtNLM"/>
    </source>
</evidence>
<dbReference type="InterPro" id="IPR027417">
    <property type="entry name" value="P-loop_NTPase"/>
</dbReference>
<dbReference type="Gene3D" id="3.40.50.300">
    <property type="entry name" value="P-loop containing nucleotide triphosphate hydrolases"/>
    <property type="match status" value="1"/>
</dbReference>
<name>A0A9D4QG15_RHISA</name>
<reference evidence="1" key="1">
    <citation type="journal article" date="2020" name="Cell">
        <title>Large-Scale Comparative Analyses of Tick Genomes Elucidate Their Genetic Diversity and Vector Capacities.</title>
        <authorList>
            <consortium name="Tick Genome and Microbiome Consortium (TIGMIC)"/>
            <person name="Jia N."/>
            <person name="Wang J."/>
            <person name="Shi W."/>
            <person name="Du L."/>
            <person name="Sun Y."/>
            <person name="Zhan W."/>
            <person name="Jiang J.F."/>
            <person name="Wang Q."/>
            <person name="Zhang B."/>
            <person name="Ji P."/>
            <person name="Bell-Sakyi L."/>
            <person name="Cui X.M."/>
            <person name="Yuan T.T."/>
            <person name="Jiang B.G."/>
            <person name="Yang W.F."/>
            <person name="Lam T.T."/>
            <person name="Chang Q.C."/>
            <person name="Ding S.J."/>
            <person name="Wang X.J."/>
            <person name="Zhu J.G."/>
            <person name="Ruan X.D."/>
            <person name="Zhao L."/>
            <person name="Wei J.T."/>
            <person name="Ye R.Z."/>
            <person name="Que T.C."/>
            <person name="Du C.H."/>
            <person name="Zhou Y.H."/>
            <person name="Cheng J.X."/>
            <person name="Dai P.F."/>
            <person name="Guo W.B."/>
            <person name="Han X.H."/>
            <person name="Huang E.J."/>
            <person name="Li L.F."/>
            <person name="Wei W."/>
            <person name="Gao Y.C."/>
            <person name="Liu J.Z."/>
            <person name="Shao H.Z."/>
            <person name="Wang X."/>
            <person name="Wang C.C."/>
            <person name="Yang T.C."/>
            <person name="Huo Q.B."/>
            <person name="Li W."/>
            <person name="Chen H.Y."/>
            <person name="Chen S.E."/>
            <person name="Zhou L.G."/>
            <person name="Ni X.B."/>
            <person name="Tian J.H."/>
            <person name="Sheng Y."/>
            <person name="Liu T."/>
            <person name="Pan Y.S."/>
            <person name="Xia L.Y."/>
            <person name="Li J."/>
            <person name="Zhao F."/>
            <person name="Cao W.C."/>
        </authorList>
    </citation>
    <scope>NUCLEOTIDE SEQUENCE</scope>
    <source>
        <strain evidence="1">Rsan-2018</strain>
    </source>
</reference>
<protein>
    <recommendedName>
        <fullName evidence="3">UvrD-like helicase C-terminal domain-containing protein</fullName>
    </recommendedName>
</protein>
<organism evidence="1 2">
    <name type="scientific">Rhipicephalus sanguineus</name>
    <name type="common">Brown dog tick</name>
    <name type="synonym">Ixodes sanguineus</name>
    <dbReference type="NCBI Taxonomy" id="34632"/>
    <lineage>
        <taxon>Eukaryota</taxon>
        <taxon>Metazoa</taxon>
        <taxon>Ecdysozoa</taxon>
        <taxon>Arthropoda</taxon>
        <taxon>Chelicerata</taxon>
        <taxon>Arachnida</taxon>
        <taxon>Acari</taxon>
        <taxon>Parasitiformes</taxon>
        <taxon>Ixodida</taxon>
        <taxon>Ixodoidea</taxon>
        <taxon>Ixodidae</taxon>
        <taxon>Rhipicephalinae</taxon>
        <taxon>Rhipicephalus</taxon>
        <taxon>Rhipicephalus</taxon>
    </lineage>
</organism>
<dbReference type="AlphaFoldDB" id="A0A9D4QG15"/>